<reference evidence="2" key="1">
    <citation type="submission" date="2017-04" db="EMBL/GenBank/DDBJ databases">
        <title>Genome evolution of the luminous symbionts of deep sea anglerfish.</title>
        <authorList>
            <person name="Hendry T.A."/>
        </authorList>
    </citation>
    <scope>NUCLEOTIDE SEQUENCE [LARGE SCALE GENOMIC DNA]</scope>
</reference>
<dbReference type="KEGG" id="elux:BTN50_0454"/>
<accession>A0A291B7L5</accession>
<organism evidence="1 2">
    <name type="scientific">Candidatus Enterovibrio altilux</name>
    <dbReference type="NCBI Taxonomy" id="1927128"/>
    <lineage>
        <taxon>Bacteria</taxon>
        <taxon>Pseudomonadati</taxon>
        <taxon>Pseudomonadota</taxon>
        <taxon>Gammaproteobacteria</taxon>
        <taxon>Vibrionales</taxon>
        <taxon>Vibrionaceae</taxon>
        <taxon>Enterovibrio</taxon>
    </lineage>
</organism>
<gene>
    <name evidence="1" type="ORF">BTN50_0454</name>
</gene>
<dbReference type="AlphaFoldDB" id="A0A291B7L5"/>
<protein>
    <submittedName>
        <fullName evidence="1">Uncharacterized protein</fullName>
    </submittedName>
</protein>
<name>A0A291B7L5_9GAMM</name>
<sequence>MKKPFSCGIKLSGGNHGKPRLFSDLAITMVLMAKRVFLMLSRVL</sequence>
<proteinExistence type="predicted"/>
<dbReference type="EMBL" id="CP020660">
    <property type="protein sequence ID" value="ATF08984.1"/>
    <property type="molecule type" value="Genomic_DNA"/>
</dbReference>
<evidence type="ECO:0000313" key="1">
    <source>
        <dbReference type="EMBL" id="ATF08984.1"/>
    </source>
</evidence>
<keyword evidence="2" id="KW-1185">Reference proteome</keyword>
<dbReference type="Proteomes" id="UP000218160">
    <property type="component" value="Chromosome 1"/>
</dbReference>
<evidence type="ECO:0000313" key="2">
    <source>
        <dbReference type="Proteomes" id="UP000218160"/>
    </source>
</evidence>